<comment type="caution">
    <text evidence="2">The sequence shown here is derived from an EMBL/GenBank/DDBJ whole genome shotgun (WGS) entry which is preliminary data.</text>
</comment>
<reference evidence="2 3" key="1">
    <citation type="submission" date="2020-08" db="EMBL/GenBank/DDBJ databases">
        <title>A Genomic Blueprint of the Chicken Gut Microbiome.</title>
        <authorList>
            <person name="Gilroy R."/>
            <person name="Ravi A."/>
            <person name="Getino M."/>
            <person name="Pursley I."/>
            <person name="Horton D.L."/>
            <person name="Alikhan N.-F."/>
            <person name="Baker D."/>
            <person name="Gharbi K."/>
            <person name="Hall N."/>
            <person name="Watson M."/>
            <person name="Adriaenssens E.M."/>
            <person name="Foster-Nyarko E."/>
            <person name="Jarju S."/>
            <person name="Secka A."/>
            <person name="Antonio M."/>
            <person name="Oren A."/>
            <person name="Chaudhuri R."/>
            <person name="La Ragione R.M."/>
            <person name="Hildebrand F."/>
            <person name="Pallen M.J."/>
        </authorList>
    </citation>
    <scope>NUCLEOTIDE SEQUENCE [LARGE SCALE GENOMIC DNA]</scope>
    <source>
        <strain evidence="2 3">Sa3CVN1</strain>
    </source>
</reference>
<evidence type="ECO:0000313" key="3">
    <source>
        <dbReference type="Proteomes" id="UP000627781"/>
    </source>
</evidence>
<keyword evidence="3" id="KW-1185">Reference proteome</keyword>
<evidence type="ECO:0000256" key="1">
    <source>
        <dbReference type="SAM" id="Phobius"/>
    </source>
</evidence>
<feature type="transmembrane region" description="Helical" evidence="1">
    <location>
        <begin position="30"/>
        <end position="53"/>
    </location>
</feature>
<gene>
    <name evidence="2" type="ORF">H9661_03965</name>
</gene>
<keyword evidence="1" id="KW-1133">Transmembrane helix</keyword>
<proteinExistence type="predicted"/>
<accession>A0ABR8PR01</accession>
<dbReference type="EMBL" id="JACSRA010000004">
    <property type="protein sequence ID" value="MBD7910509.1"/>
    <property type="molecule type" value="Genomic_DNA"/>
</dbReference>
<dbReference type="Proteomes" id="UP000627781">
    <property type="component" value="Unassembled WGS sequence"/>
</dbReference>
<protein>
    <submittedName>
        <fullName evidence="2">Uncharacterized protein</fullName>
    </submittedName>
</protein>
<keyword evidence="1" id="KW-0812">Transmembrane</keyword>
<dbReference type="RefSeq" id="WP_143314999.1">
    <property type="nucleotide sequence ID" value="NZ_JACSRA010000004.1"/>
</dbReference>
<organism evidence="2 3">
    <name type="scientific">Clostridium cibarium</name>
    <dbReference type="NCBI Taxonomy" id="2762247"/>
    <lineage>
        <taxon>Bacteria</taxon>
        <taxon>Bacillati</taxon>
        <taxon>Bacillota</taxon>
        <taxon>Clostridia</taxon>
        <taxon>Eubacteriales</taxon>
        <taxon>Clostridiaceae</taxon>
        <taxon>Clostridium</taxon>
    </lineage>
</organism>
<feature type="transmembrane region" description="Helical" evidence="1">
    <location>
        <begin position="60"/>
        <end position="83"/>
    </location>
</feature>
<sequence length="86" mass="9793">MICLFIFGFFIFEASLLIRAINKKIKKRVPLHLIGTIATLLLFVFIIQVTLGVELNSNKFITFTTAVSVMFYIIYGIDSLFVVKSK</sequence>
<name>A0ABR8PR01_9CLOT</name>
<keyword evidence="1" id="KW-0472">Membrane</keyword>
<evidence type="ECO:0000313" key="2">
    <source>
        <dbReference type="EMBL" id="MBD7910509.1"/>
    </source>
</evidence>